<dbReference type="InterPro" id="IPR052021">
    <property type="entry name" value="Type-I_RS_S_subunit"/>
</dbReference>
<evidence type="ECO:0000259" key="5">
    <source>
        <dbReference type="Pfam" id="PF01420"/>
    </source>
</evidence>
<reference evidence="6 7" key="1">
    <citation type="journal article" date="2008" name="PLoS Genet.">
        <title>Complete genome sequence of the N2-fixing broad host range endophyte Klebsiella pneumoniae 342 and virulence predictions verified in mice.</title>
        <authorList>
            <person name="Fouts D.E."/>
            <person name="Tyler H.L."/>
            <person name="DeBoy R.T."/>
            <person name="Daugherty S."/>
            <person name="Ren Q."/>
            <person name="Badger J.H."/>
            <person name="Durkin A.S."/>
            <person name="Huot H."/>
            <person name="Shrivastava S."/>
            <person name="Kothari S."/>
            <person name="Dodson R.J."/>
            <person name="Mohamoud Y."/>
            <person name="Khouri H."/>
            <person name="Roesch L.F."/>
            <person name="Krogfelt K.A."/>
            <person name="Struve C."/>
            <person name="Triplett E.W."/>
            <person name="Methe B.A."/>
        </authorList>
    </citation>
    <scope>NUCLEOTIDE SEQUENCE [LARGE SCALE GENOMIC DNA]</scope>
    <source>
        <strain evidence="6 7">342</strain>
    </source>
</reference>
<name>B5Y2R1_KLEV3</name>
<dbReference type="CDD" id="cd17271">
    <property type="entry name" value="RMtype1_S_NmaSCMORF606P_TRD2-CR2_like"/>
    <property type="match status" value="1"/>
</dbReference>
<organism evidence="6 7">
    <name type="scientific">Klebsiella variicola (strain 342)</name>
    <name type="common">Klebsiella pneumoniae</name>
    <dbReference type="NCBI Taxonomy" id="507522"/>
    <lineage>
        <taxon>Bacteria</taxon>
        <taxon>Pseudomonadati</taxon>
        <taxon>Pseudomonadota</taxon>
        <taxon>Gammaproteobacteria</taxon>
        <taxon>Enterobacterales</taxon>
        <taxon>Enterobacteriaceae</taxon>
        <taxon>Klebsiella/Raoultella group</taxon>
        <taxon>Klebsiella</taxon>
        <taxon>Klebsiella pneumoniae complex</taxon>
    </lineage>
</organism>
<keyword evidence="4" id="KW-0175">Coiled coil</keyword>
<dbReference type="EMBL" id="CP000964">
    <property type="protein sequence ID" value="ACI09952.1"/>
    <property type="molecule type" value="Genomic_DNA"/>
</dbReference>
<dbReference type="InterPro" id="IPR044946">
    <property type="entry name" value="Restrct_endonuc_typeI_TRD_sf"/>
</dbReference>
<feature type="coiled-coil region" evidence="4">
    <location>
        <begin position="419"/>
        <end position="446"/>
    </location>
</feature>
<dbReference type="Proteomes" id="UP000001734">
    <property type="component" value="Chromosome"/>
</dbReference>
<dbReference type="GO" id="GO:0009307">
    <property type="term" value="P:DNA restriction-modification system"/>
    <property type="evidence" value="ECO:0007669"/>
    <property type="project" value="UniProtKB-KW"/>
</dbReference>
<feature type="domain" description="Type I restriction modification DNA specificity" evidence="5">
    <location>
        <begin position="255"/>
        <end position="433"/>
    </location>
</feature>
<protein>
    <submittedName>
        <fullName evidence="6">Type I restriction modification DNA specificity domain protein</fullName>
    </submittedName>
</protein>
<evidence type="ECO:0000313" key="6">
    <source>
        <dbReference type="EMBL" id="ACI09952.1"/>
    </source>
</evidence>
<dbReference type="PANTHER" id="PTHR30408:SF12">
    <property type="entry name" value="TYPE I RESTRICTION ENZYME MJAVIII SPECIFICITY SUBUNIT"/>
    <property type="match status" value="1"/>
</dbReference>
<keyword evidence="3" id="KW-0238">DNA-binding</keyword>
<dbReference type="HOGENOM" id="CLU_021095_0_1_6"/>
<evidence type="ECO:0000256" key="3">
    <source>
        <dbReference type="ARBA" id="ARBA00023125"/>
    </source>
</evidence>
<dbReference type="Gene3D" id="3.90.220.20">
    <property type="entry name" value="DNA methylase specificity domains"/>
    <property type="match status" value="2"/>
</dbReference>
<dbReference type="Gene3D" id="1.10.287.1120">
    <property type="entry name" value="Bipartite methylase S protein"/>
    <property type="match status" value="2"/>
</dbReference>
<dbReference type="InterPro" id="IPR000055">
    <property type="entry name" value="Restrct_endonuc_typeI_TRD"/>
</dbReference>
<dbReference type="REBASE" id="18874">
    <property type="entry name" value="S.Kpn342ORF4976P"/>
</dbReference>
<dbReference type="PANTHER" id="PTHR30408">
    <property type="entry name" value="TYPE-1 RESTRICTION ENZYME ECOKI SPECIFICITY PROTEIN"/>
    <property type="match status" value="1"/>
</dbReference>
<dbReference type="SUPFAM" id="SSF116734">
    <property type="entry name" value="DNA methylase specificity domain"/>
    <property type="match status" value="2"/>
</dbReference>
<evidence type="ECO:0000256" key="1">
    <source>
        <dbReference type="ARBA" id="ARBA00010923"/>
    </source>
</evidence>
<dbReference type="BioCyc" id="KPNE507522:GI0B-4949-MONOMER"/>
<dbReference type="CDD" id="cd17256">
    <property type="entry name" value="RMtype1_S_EcoJA65PI-TRD1-CR1_like"/>
    <property type="match status" value="1"/>
</dbReference>
<evidence type="ECO:0000313" key="7">
    <source>
        <dbReference type="Proteomes" id="UP000001734"/>
    </source>
</evidence>
<dbReference type="AlphaFoldDB" id="B5Y2R1"/>
<feature type="domain" description="Type I restriction modification DNA specificity" evidence="5">
    <location>
        <begin position="66"/>
        <end position="217"/>
    </location>
</feature>
<sequence length="455" mass="50064">MVMVDLMVSEQQSGTAGKGVPAGFKLTEVGVIPEDWTIEALSAITEPSRPISYGIVQTGPAVINGIPCIRVVDISNGKIQTGNLITTSGKISESYRRTILQEGDIVIPLRGKVGEIAIVDRNIRGANLTRGVALIALKDEYYPQYVKQYLSSRESADRLLASMNGSALQEITIATLRRFPLAVPRSIKEQIAIACVLSDTDKLINTLEQFITKKQAIKTATMQKLLTGKTRLPQFTLRADGMVKGYKKSELGEIPEDWTITLLNDVIDSCSSGATPYRGISEYYKGNNRWITSGELNYCVINDTIEKISDSAIKDTNLKIHPAGTFLMAITGLEAAGTRGACGIVGKPSATNQSCMAIYPNNKLDSNYLYHWYVYNGDTLAFKYCQGTKQLSYTAGLIRKIPLFLPTDKKEQTAIAAILSDMDKDIQTLQQRLDKTRQLKQGMMQELLTGKTRLI</sequence>
<gene>
    <name evidence="6" type="ordered locus">KPK_4975</name>
</gene>
<dbReference type="GO" id="GO:0003677">
    <property type="term" value="F:DNA binding"/>
    <property type="evidence" value="ECO:0007669"/>
    <property type="project" value="UniProtKB-KW"/>
</dbReference>
<dbReference type="Pfam" id="PF01420">
    <property type="entry name" value="Methylase_S"/>
    <property type="match status" value="2"/>
</dbReference>
<evidence type="ECO:0000256" key="4">
    <source>
        <dbReference type="SAM" id="Coils"/>
    </source>
</evidence>
<accession>B5Y2R1</accession>
<keyword evidence="2" id="KW-0680">Restriction system</keyword>
<dbReference type="KEGG" id="kpe:KPK_4975"/>
<evidence type="ECO:0000256" key="2">
    <source>
        <dbReference type="ARBA" id="ARBA00022747"/>
    </source>
</evidence>
<proteinExistence type="inferred from homology"/>
<comment type="similarity">
    <text evidence="1">Belongs to the type-I restriction system S methylase family.</text>
</comment>